<reference evidence="2" key="1">
    <citation type="journal article" date="2019" name="Int. J. Syst. Evol. Microbiol.">
        <title>The Global Catalogue of Microorganisms (GCM) 10K type strain sequencing project: providing services to taxonomists for standard genome sequencing and annotation.</title>
        <authorList>
            <consortium name="The Broad Institute Genomics Platform"/>
            <consortium name="The Broad Institute Genome Sequencing Center for Infectious Disease"/>
            <person name="Wu L."/>
            <person name="Ma J."/>
        </authorList>
    </citation>
    <scope>NUCLEOTIDE SEQUENCE [LARGE SCALE GENOMIC DNA]</scope>
    <source>
        <strain evidence="2">KCTC 32465</strain>
    </source>
</reference>
<evidence type="ECO:0000313" key="2">
    <source>
        <dbReference type="Proteomes" id="UP000634455"/>
    </source>
</evidence>
<name>A0ABQ3D254_9RHOB</name>
<dbReference type="Proteomes" id="UP000634455">
    <property type="component" value="Unassembled WGS sequence"/>
</dbReference>
<dbReference type="EMBL" id="BMZF01000005">
    <property type="protein sequence ID" value="GHA54783.1"/>
    <property type="molecule type" value="Genomic_DNA"/>
</dbReference>
<dbReference type="SUPFAM" id="SSF53448">
    <property type="entry name" value="Nucleotide-diphospho-sugar transferases"/>
    <property type="match status" value="1"/>
</dbReference>
<evidence type="ECO:0000313" key="1">
    <source>
        <dbReference type="EMBL" id="GHA54783.1"/>
    </source>
</evidence>
<proteinExistence type="predicted"/>
<dbReference type="InterPro" id="IPR029044">
    <property type="entry name" value="Nucleotide-diphossugar_trans"/>
</dbReference>
<dbReference type="RefSeq" id="WP_229802245.1">
    <property type="nucleotide sequence ID" value="NZ_BMZF01000005.1"/>
</dbReference>
<gene>
    <name evidence="1" type="ORF">GCM10008927_20740</name>
</gene>
<sequence length="327" mass="38288">MSQPYNICAIVQAGRLEFEALIFTLSFRHHNPNFAGRLILLQPEQGDKWDHDTHVSPDVRALLEQHGAEIIMFQNHDFGQWYPQGNKIEALAAMPANQPFVFFDTDTLFTGSIDDVPFDFDRPSASMKRENTWPKIELYGPDAHVIWNSLYDKFGLDFDASQDTSFPHGYWQRYLYFNAGWFFYKDAHEFCEIYRQYAHDILHDSPPELVTQTFDPWLDQVALPLVIHRLGGARNTIPTGLLDGSVTCHYRVISLLYAKEPDETVAFLQELVAPNKIKKVLKRYDPFKKAIYQSKGKRARDMFDRDNLPRKEEEIRKRLKNRNLWER</sequence>
<protein>
    <submittedName>
        <fullName evidence="1">Uncharacterized protein</fullName>
    </submittedName>
</protein>
<comment type="caution">
    <text evidence="1">The sequence shown here is derived from an EMBL/GenBank/DDBJ whole genome shotgun (WGS) entry which is preliminary data.</text>
</comment>
<organism evidence="1 2">
    <name type="scientific">Paramylibacter ulvae</name>
    <dbReference type="NCBI Taxonomy" id="1651968"/>
    <lineage>
        <taxon>Bacteria</taxon>
        <taxon>Pseudomonadati</taxon>
        <taxon>Pseudomonadota</taxon>
        <taxon>Alphaproteobacteria</taxon>
        <taxon>Rhodobacterales</taxon>
        <taxon>Paracoccaceae</taxon>
        <taxon>Paramylibacter</taxon>
    </lineage>
</organism>
<accession>A0ABQ3D254</accession>
<keyword evidence="2" id="KW-1185">Reference proteome</keyword>